<dbReference type="EMBL" id="JBBKAK010000001">
    <property type="protein sequence ID" value="MEJ8670104.1"/>
    <property type="molecule type" value="Genomic_DNA"/>
</dbReference>
<dbReference type="Proteomes" id="UP001376459">
    <property type="component" value="Unassembled WGS sequence"/>
</dbReference>
<organism evidence="1 2">
    <name type="scientific">Streptomyces machairae</name>
    <dbReference type="NCBI Taxonomy" id="3134109"/>
    <lineage>
        <taxon>Bacteria</taxon>
        <taxon>Bacillati</taxon>
        <taxon>Actinomycetota</taxon>
        <taxon>Actinomycetes</taxon>
        <taxon>Kitasatosporales</taxon>
        <taxon>Streptomycetaceae</taxon>
        <taxon>Streptomyces</taxon>
    </lineage>
</organism>
<name>A0ABU8UMG8_9ACTN</name>
<proteinExistence type="predicted"/>
<sequence>MKSRDRFHLTLNAAGRPVIHGWWGAETIARLKFSSWIGAYGSMPNARVTLTDEQDHTLLASWPGPP</sequence>
<reference evidence="1 2" key="1">
    <citation type="submission" date="2024-03" db="EMBL/GenBank/DDBJ databases">
        <title>Novel Streptomyces species of biotechnological and ecological value are a feature of Machair soil.</title>
        <authorList>
            <person name="Prole J.R."/>
            <person name="Goodfellow M."/>
            <person name="Allenby N."/>
            <person name="Ward A.C."/>
        </authorList>
    </citation>
    <scope>NUCLEOTIDE SEQUENCE [LARGE SCALE GENOMIC DNA]</scope>
    <source>
        <strain evidence="1 2">MS1.AVA.1</strain>
    </source>
</reference>
<evidence type="ECO:0000313" key="2">
    <source>
        <dbReference type="Proteomes" id="UP001376459"/>
    </source>
</evidence>
<evidence type="ECO:0000313" key="1">
    <source>
        <dbReference type="EMBL" id="MEJ8670104.1"/>
    </source>
</evidence>
<gene>
    <name evidence="1" type="ORF">WKI71_21900</name>
</gene>
<protein>
    <submittedName>
        <fullName evidence="1">Uncharacterized protein</fullName>
    </submittedName>
</protein>
<comment type="caution">
    <text evidence="1">The sequence shown here is derived from an EMBL/GenBank/DDBJ whole genome shotgun (WGS) entry which is preliminary data.</text>
</comment>
<keyword evidence="2" id="KW-1185">Reference proteome</keyword>
<accession>A0ABU8UMG8</accession>